<protein>
    <submittedName>
        <fullName evidence="2">Antibiotic biosynthesis monooxygenase</fullName>
    </submittedName>
</protein>
<comment type="caution">
    <text evidence="2">The sequence shown here is derived from an EMBL/GenBank/DDBJ whole genome shotgun (WGS) entry which is preliminary data.</text>
</comment>
<reference evidence="2 3" key="1">
    <citation type="submission" date="2021-07" db="EMBL/GenBank/DDBJ databases">
        <title>Stakelama flava sp. nov., a novel endophytic bacterium isolated from branch of Kandelia candel.</title>
        <authorList>
            <person name="Tuo L."/>
        </authorList>
    </citation>
    <scope>NUCLEOTIDE SEQUENCE [LARGE SCALE GENOMIC DNA]</scope>
    <source>
        <strain evidence="2 3">CBK3Z-3</strain>
    </source>
</reference>
<keyword evidence="2" id="KW-0503">Monooxygenase</keyword>
<keyword evidence="2" id="KW-0560">Oxidoreductase</keyword>
<evidence type="ECO:0000259" key="1">
    <source>
        <dbReference type="PROSITE" id="PS51725"/>
    </source>
</evidence>
<organism evidence="2 3">
    <name type="scientific">Stakelama flava</name>
    <dbReference type="NCBI Taxonomy" id="2860338"/>
    <lineage>
        <taxon>Bacteria</taxon>
        <taxon>Pseudomonadati</taxon>
        <taxon>Pseudomonadota</taxon>
        <taxon>Alphaproteobacteria</taxon>
        <taxon>Sphingomonadales</taxon>
        <taxon>Sphingomonadaceae</taxon>
        <taxon>Stakelama</taxon>
    </lineage>
</organism>
<dbReference type="EMBL" id="JAHWZX010000010">
    <property type="protein sequence ID" value="MBW4331452.1"/>
    <property type="molecule type" value="Genomic_DNA"/>
</dbReference>
<dbReference type="GO" id="GO:0004497">
    <property type="term" value="F:monooxygenase activity"/>
    <property type="evidence" value="ECO:0007669"/>
    <property type="project" value="UniProtKB-KW"/>
</dbReference>
<feature type="domain" description="ABM" evidence="1">
    <location>
        <begin position="2"/>
        <end position="93"/>
    </location>
</feature>
<evidence type="ECO:0000313" key="3">
    <source>
        <dbReference type="Proteomes" id="UP001197214"/>
    </source>
</evidence>
<dbReference type="PANTHER" id="PTHR33336">
    <property type="entry name" value="QUINOL MONOOXYGENASE YGIN-RELATED"/>
    <property type="match status" value="1"/>
</dbReference>
<dbReference type="InterPro" id="IPR050744">
    <property type="entry name" value="AI-2_Isomerase_LsrG"/>
</dbReference>
<dbReference type="Proteomes" id="UP001197214">
    <property type="component" value="Unassembled WGS sequence"/>
</dbReference>
<dbReference type="RefSeq" id="WP_219238582.1">
    <property type="nucleotide sequence ID" value="NZ_JAHWZX010000010.1"/>
</dbReference>
<proteinExistence type="predicted"/>
<dbReference type="Pfam" id="PF03992">
    <property type="entry name" value="ABM"/>
    <property type="match status" value="1"/>
</dbReference>
<evidence type="ECO:0000313" key="2">
    <source>
        <dbReference type="EMBL" id="MBW4331452.1"/>
    </source>
</evidence>
<accession>A0ABS6XMM5</accession>
<dbReference type="InterPro" id="IPR007138">
    <property type="entry name" value="ABM_dom"/>
</dbReference>
<name>A0ABS6XMM5_9SPHN</name>
<gene>
    <name evidence="2" type="ORF">KY084_11300</name>
</gene>
<keyword evidence="3" id="KW-1185">Reference proteome</keyword>
<dbReference type="PROSITE" id="PS51725">
    <property type="entry name" value="ABM"/>
    <property type="match status" value="1"/>
</dbReference>
<sequence>MLLIDTTYQLAPKDVDAFRALALKMASAARKRDGCAFLKVAQSLEDSTIFHLFEGWRDWQAVEAHGASEQFQQVLAEAGKLTITNRTAELYTVSESRPLDMPS</sequence>
<dbReference type="PANTHER" id="PTHR33336:SF15">
    <property type="entry name" value="ABM DOMAIN-CONTAINING PROTEIN"/>
    <property type="match status" value="1"/>
</dbReference>